<dbReference type="PIRSF" id="PIRSF000137">
    <property type="entry name" value="Alcohol_oxidase"/>
    <property type="match status" value="1"/>
</dbReference>
<proteinExistence type="inferred from homology"/>
<dbReference type="PANTHER" id="PTHR11552">
    <property type="entry name" value="GLUCOSE-METHANOL-CHOLINE GMC OXIDOREDUCTASE"/>
    <property type="match status" value="1"/>
</dbReference>
<reference evidence="4 5" key="1">
    <citation type="journal article" date="2023" name="Res Sq">
        <title>Genomic and morphological characterization of Knufia obscura isolated from the Mars 2020 spacecraft assembly facility.</title>
        <authorList>
            <person name="Chander A.M."/>
            <person name="Teixeira M.M."/>
            <person name="Singh N.K."/>
            <person name="Williams M.P."/>
            <person name="Parker C.W."/>
            <person name="Leo P."/>
            <person name="Stajich J.E."/>
            <person name="Torok T."/>
            <person name="Tighe S."/>
            <person name="Mason C.E."/>
            <person name="Venkateswaran K."/>
        </authorList>
    </citation>
    <scope>NUCLEOTIDE SEQUENCE [LARGE SCALE GENOMIC DNA]</scope>
    <source>
        <strain evidence="4 5">CCFEE 5817</strain>
    </source>
</reference>
<evidence type="ECO:0000313" key="5">
    <source>
        <dbReference type="Proteomes" id="UP001334248"/>
    </source>
</evidence>
<evidence type="ECO:0000259" key="3">
    <source>
        <dbReference type="PROSITE" id="PS00624"/>
    </source>
</evidence>
<sequence>MRFALATACVASLVTGSLATQPNHAHFHAHHRRQNATASTNETSEYEYVVVGSGAGGAPLAARLALLGHSVLMLEAGEDMADDIYTNVPAMHFVAAEYPPMAWNYYVNHYPDLDVQTRDSKMEWRTPSGDVWVKFLNGTTPPEGSEPLGILYPRSGTVGGCSQHNAQIMIYPHASDFQYIVDQTGDESWAPSNMRQYFERLEKVEYLTTAITGHGSNGWLATSTTDLTLIVKDLKVASLVLGAATAMGKSLLSGLLTTVTGLASTLAVDINNPGASRDTSALMYQVPLSINNGNKTRSGPRNFLYNVAGTLNADGTKKYKLDIQTTTLVTKVDFDTTGDKPRATGVSYLKGKSIYRADPRAPRSGETGTTGTVTASREVILAGGTFNTPQLLKLSGIGSTDELSQHGIDTLVELPGVGTNMQDRYEVPVIGQTDSDFALTKECTFQKSQPDACMDQYNDPGLLDLGKGVYGTSGPAFAVLIDTPSNDDRNEPDIYMSGWPAYFNGYYDGYSTYALKEKTYWAWLPLKSHSRNKAGTVKLRSADPRDTPLIDFNYFEYGTTDNNAAEKDLHAMVAGMDFGRRAFDKMIPLDGSFEEVAPGRNVTSDEDMKQYIRDEAWGHHASCSCPIGADDDLMAVLDSKFQVRGTEGLRVVDASVFPVIPGYFVALPIYMIAEKAAEVISQDAVAADAAKRRM</sequence>
<evidence type="ECO:0000256" key="1">
    <source>
        <dbReference type="ARBA" id="ARBA00010790"/>
    </source>
</evidence>
<dbReference type="InterPro" id="IPR000172">
    <property type="entry name" value="GMC_OxRdtase_N"/>
</dbReference>
<evidence type="ECO:0000313" key="4">
    <source>
        <dbReference type="EMBL" id="KAK5945721.1"/>
    </source>
</evidence>
<gene>
    <name evidence="4" type="ORF">PMZ80_002929</name>
</gene>
<organism evidence="4 5">
    <name type="scientific">Knufia obscura</name>
    <dbReference type="NCBI Taxonomy" id="1635080"/>
    <lineage>
        <taxon>Eukaryota</taxon>
        <taxon>Fungi</taxon>
        <taxon>Dikarya</taxon>
        <taxon>Ascomycota</taxon>
        <taxon>Pezizomycotina</taxon>
        <taxon>Eurotiomycetes</taxon>
        <taxon>Chaetothyriomycetidae</taxon>
        <taxon>Chaetothyriales</taxon>
        <taxon>Trichomeriaceae</taxon>
        <taxon>Knufia</taxon>
    </lineage>
</organism>
<dbReference type="Pfam" id="PF05199">
    <property type="entry name" value="GMC_oxred_C"/>
    <property type="match status" value="1"/>
</dbReference>
<dbReference type="InterPro" id="IPR007867">
    <property type="entry name" value="GMC_OxRtase_C"/>
</dbReference>
<dbReference type="Gene3D" id="3.30.560.10">
    <property type="entry name" value="Glucose Oxidase, domain 3"/>
    <property type="match status" value="1"/>
</dbReference>
<dbReference type="Gene3D" id="3.50.50.60">
    <property type="entry name" value="FAD/NAD(P)-binding domain"/>
    <property type="match status" value="1"/>
</dbReference>
<dbReference type="SUPFAM" id="SSF51905">
    <property type="entry name" value="FAD/NAD(P)-binding domain"/>
    <property type="match status" value="1"/>
</dbReference>
<dbReference type="Proteomes" id="UP001334248">
    <property type="component" value="Unassembled WGS sequence"/>
</dbReference>
<keyword evidence="2" id="KW-0732">Signal</keyword>
<dbReference type="PROSITE" id="PS00624">
    <property type="entry name" value="GMC_OXRED_2"/>
    <property type="match status" value="1"/>
</dbReference>
<dbReference type="Pfam" id="PF13450">
    <property type="entry name" value="NAD_binding_8"/>
    <property type="match status" value="1"/>
</dbReference>
<dbReference type="EMBL" id="JAVHJV010000002">
    <property type="protein sequence ID" value="KAK5945721.1"/>
    <property type="molecule type" value="Genomic_DNA"/>
</dbReference>
<accession>A0ABR0RYN8</accession>
<dbReference type="PANTHER" id="PTHR11552:SF213">
    <property type="entry name" value="DEHYDROGENASE, PUTATIVE-RELATED"/>
    <property type="match status" value="1"/>
</dbReference>
<dbReference type="InterPro" id="IPR012132">
    <property type="entry name" value="GMC_OxRdtase"/>
</dbReference>
<dbReference type="InterPro" id="IPR036188">
    <property type="entry name" value="FAD/NAD-bd_sf"/>
</dbReference>
<name>A0ABR0RYN8_9EURO</name>
<protein>
    <recommendedName>
        <fullName evidence="3">Glucose-methanol-choline oxidoreductase N-terminal domain-containing protein</fullName>
    </recommendedName>
</protein>
<feature type="chain" id="PRO_5045476148" description="Glucose-methanol-choline oxidoreductase N-terminal domain-containing protein" evidence="2">
    <location>
        <begin position="20"/>
        <end position="694"/>
    </location>
</feature>
<keyword evidence="5" id="KW-1185">Reference proteome</keyword>
<dbReference type="Pfam" id="PF00732">
    <property type="entry name" value="GMC_oxred_N"/>
    <property type="match status" value="1"/>
</dbReference>
<dbReference type="RefSeq" id="XP_064733811.1">
    <property type="nucleotide sequence ID" value="XM_064871358.1"/>
</dbReference>
<dbReference type="SUPFAM" id="SSF54373">
    <property type="entry name" value="FAD-linked reductases, C-terminal domain"/>
    <property type="match status" value="1"/>
</dbReference>
<comment type="caution">
    <text evidence="4">The sequence shown here is derived from an EMBL/GenBank/DDBJ whole genome shotgun (WGS) entry which is preliminary data.</text>
</comment>
<evidence type="ECO:0000256" key="2">
    <source>
        <dbReference type="SAM" id="SignalP"/>
    </source>
</evidence>
<feature type="signal peptide" evidence="2">
    <location>
        <begin position="1"/>
        <end position="19"/>
    </location>
</feature>
<feature type="domain" description="Glucose-methanol-choline oxidoreductase N-terminal" evidence="3">
    <location>
        <begin position="384"/>
        <end position="398"/>
    </location>
</feature>
<comment type="similarity">
    <text evidence="1">Belongs to the GMC oxidoreductase family.</text>
</comment>
<dbReference type="GeneID" id="89996378"/>